<dbReference type="Pfam" id="PF07993">
    <property type="entry name" value="NAD_binding_4"/>
    <property type="match status" value="1"/>
</dbReference>
<comment type="similarity">
    <text evidence="1">Belongs to the fatty acyl-CoA reductase family.</text>
</comment>
<keyword evidence="1" id="KW-0444">Lipid biosynthesis</keyword>
<keyword evidence="4" id="KW-1185">Reference proteome</keyword>
<keyword evidence="1" id="KW-0521">NADP</keyword>
<dbReference type="EC" id="1.2.1.84" evidence="1"/>
<dbReference type="GO" id="GO:0006629">
    <property type="term" value="P:lipid metabolic process"/>
    <property type="evidence" value="ECO:0007669"/>
    <property type="project" value="UniProtKB-KW"/>
</dbReference>
<protein>
    <recommendedName>
        <fullName evidence="1">Fatty acyl-CoA reductase</fullName>
        <ecNumber evidence="1">1.2.1.84</ecNumber>
    </recommendedName>
</protein>
<comment type="catalytic activity">
    <reaction evidence="1">
        <text>a long-chain fatty acyl-CoA + 2 NADPH + 2 H(+) = a long-chain primary fatty alcohol + 2 NADP(+) + CoA</text>
        <dbReference type="Rhea" id="RHEA:52716"/>
        <dbReference type="ChEBI" id="CHEBI:15378"/>
        <dbReference type="ChEBI" id="CHEBI:57287"/>
        <dbReference type="ChEBI" id="CHEBI:57783"/>
        <dbReference type="ChEBI" id="CHEBI:58349"/>
        <dbReference type="ChEBI" id="CHEBI:77396"/>
        <dbReference type="ChEBI" id="CHEBI:83139"/>
        <dbReference type="EC" id="1.2.1.84"/>
    </reaction>
</comment>
<comment type="function">
    <text evidence="1">Catalyzes the reduction of fatty acyl-CoA to fatty alcohols.</text>
</comment>
<organism evidence="3 4">
    <name type="scientific">Entomortierella parvispora</name>
    <dbReference type="NCBI Taxonomy" id="205924"/>
    <lineage>
        <taxon>Eukaryota</taxon>
        <taxon>Fungi</taxon>
        <taxon>Fungi incertae sedis</taxon>
        <taxon>Mucoromycota</taxon>
        <taxon>Mortierellomycotina</taxon>
        <taxon>Mortierellomycetes</taxon>
        <taxon>Mortierellales</taxon>
        <taxon>Mortierellaceae</taxon>
        <taxon>Entomortierella</taxon>
    </lineage>
</organism>
<dbReference type="GO" id="GO:0080019">
    <property type="term" value="F:alcohol-forming very long-chain fatty acyl-CoA reductase activity"/>
    <property type="evidence" value="ECO:0007669"/>
    <property type="project" value="InterPro"/>
</dbReference>
<dbReference type="SUPFAM" id="SSF51735">
    <property type="entry name" value="NAD(P)-binding Rossmann-fold domains"/>
    <property type="match status" value="1"/>
</dbReference>
<sequence>MVVRKVVPIVGDITLDRLGISDQDLAMIQHDTTVVIHAAGAVSFTSPLGVSIDMNLHGTLRAPEVAKGMRSLASFVHISTGYVNSFMIGQRIKEKIYPHPFEGDPLRIFESLCKMTLQEMDEYERDVVLKVYPNTYVFAKSLTEHLIRSQCQSKGIPLAIVRPTVVWGTLSEPVMGWSNGDLAANAIILSTALREFQAWCGRETAVVDLIPVDVLVKTILLSATRATAVQPDRDPFIAVAGTSTTPNPATAQKLFGVVTQCWQNAVPAPRKRVSNDIRNRIFRFLTSNTWYFENTNACQMDREAPPELSSEGVLEKGIDWLKYIHFVNLGFHEYVLKEKVDRTMVIPYQKLLPIQKTFASEVSKSSVLQEEDVALARL</sequence>
<dbReference type="InterPro" id="IPR013120">
    <property type="entry name" value="FAR_NAD-bd"/>
</dbReference>
<reference evidence="3" key="1">
    <citation type="submission" date="2021-11" db="EMBL/GenBank/DDBJ databases">
        <authorList>
            <person name="Herlambang A."/>
            <person name="Guo Y."/>
            <person name="Takashima Y."/>
            <person name="Nishizawa T."/>
        </authorList>
    </citation>
    <scope>NUCLEOTIDE SEQUENCE</scope>
    <source>
        <strain evidence="3">E1425</strain>
    </source>
</reference>
<dbReference type="InterPro" id="IPR036291">
    <property type="entry name" value="NAD(P)-bd_dom_sf"/>
</dbReference>
<dbReference type="Gene3D" id="3.40.50.720">
    <property type="entry name" value="NAD(P)-binding Rossmann-like Domain"/>
    <property type="match status" value="1"/>
</dbReference>
<accession>A0A9P3HAG3</accession>
<keyword evidence="1" id="KW-0443">Lipid metabolism</keyword>
<evidence type="ECO:0000259" key="2">
    <source>
        <dbReference type="Pfam" id="PF07993"/>
    </source>
</evidence>
<dbReference type="EMBL" id="BQFW01000007">
    <property type="protein sequence ID" value="GJJ73021.1"/>
    <property type="molecule type" value="Genomic_DNA"/>
</dbReference>
<evidence type="ECO:0000313" key="3">
    <source>
        <dbReference type="EMBL" id="GJJ73021.1"/>
    </source>
</evidence>
<comment type="caution">
    <text evidence="3">The sequence shown here is derived from an EMBL/GenBank/DDBJ whole genome shotgun (WGS) entry which is preliminary data.</text>
</comment>
<dbReference type="PANTHER" id="PTHR11011">
    <property type="entry name" value="MALE STERILITY PROTEIN 2-RELATED"/>
    <property type="match status" value="1"/>
</dbReference>
<keyword evidence="1" id="KW-0560">Oxidoreductase</keyword>
<reference evidence="3" key="2">
    <citation type="journal article" date="2022" name="Microbiol. Resour. Announc.">
        <title>Whole-Genome Sequence of Entomortierella parvispora E1425, a Mucoromycotan Fungus Associated with Burkholderiaceae-Related Endosymbiotic Bacteria.</title>
        <authorList>
            <person name="Herlambang A."/>
            <person name="Guo Y."/>
            <person name="Takashima Y."/>
            <person name="Narisawa K."/>
            <person name="Ohta H."/>
            <person name="Nishizawa T."/>
        </authorList>
    </citation>
    <scope>NUCLEOTIDE SEQUENCE</scope>
    <source>
        <strain evidence="3">E1425</strain>
    </source>
</reference>
<evidence type="ECO:0000256" key="1">
    <source>
        <dbReference type="RuleBase" id="RU363097"/>
    </source>
</evidence>
<feature type="domain" description="Thioester reductase (TE)" evidence="2">
    <location>
        <begin position="3"/>
        <end position="219"/>
    </location>
</feature>
<dbReference type="InterPro" id="IPR026055">
    <property type="entry name" value="FAR"/>
</dbReference>
<dbReference type="GO" id="GO:0102965">
    <property type="term" value="F:alcohol-forming long-chain fatty acyl-CoA reductase activity"/>
    <property type="evidence" value="ECO:0007669"/>
    <property type="project" value="UniProtKB-EC"/>
</dbReference>
<evidence type="ECO:0000313" key="4">
    <source>
        <dbReference type="Proteomes" id="UP000827284"/>
    </source>
</evidence>
<dbReference type="Proteomes" id="UP000827284">
    <property type="component" value="Unassembled WGS sequence"/>
</dbReference>
<dbReference type="AlphaFoldDB" id="A0A9P3HAG3"/>
<proteinExistence type="inferred from homology"/>
<name>A0A9P3HAG3_9FUNG</name>
<gene>
    <name evidence="3" type="ORF">EMPS_05379</name>
</gene>
<dbReference type="OrthoDB" id="429813at2759"/>